<dbReference type="KEGG" id="ahe:Arch_0358"/>
<dbReference type="GO" id="GO:0006450">
    <property type="term" value="P:regulation of translational fidelity"/>
    <property type="evidence" value="ECO:0007669"/>
    <property type="project" value="TreeGrafter"/>
</dbReference>
<dbReference type="AlphaFoldDB" id="D7BMG4"/>
<feature type="domain" description="YrdC-like" evidence="12">
    <location>
        <begin position="9"/>
        <end position="196"/>
    </location>
</feature>
<comment type="similarity">
    <text evidence="2">Belongs to the SUA5 family.</text>
</comment>
<dbReference type="PANTHER" id="PTHR17490">
    <property type="entry name" value="SUA5"/>
    <property type="match status" value="1"/>
</dbReference>
<gene>
    <name evidence="13" type="ordered locus">Arch_0358</name>
</gene>
<keyword evidence="5" id="KW-0808">Transferase</keyword>
<evidence type="ECO:0000256" key="11">
    <source>
        <dbReference type="ARBA" id="ARBA00048366"/>
    </source>
</evidence>
<evidence type="ECO:0000259" key="12">
    <source>
        <dbReference type="PROSITE" id="PS51163"/>
    </source>
</evidence>
<dbReference type="eggNOG" id="COG0009">
    <property type="taxonomic scope" value="Bacteria"/>
</dbReference>
<evidence type="ECO:0000256" key="7">
    <source>
        <dbReference type="ARBA" id="ARBA00022695"/>
    </source>
</evidence>
<reference evidence="13 14" key="1">
    <citation type="journal article" date="2010" name="Stand. Genomic Sci.">
        <title>Complete genome sequence of Arcanobacterium haemolyticum type strain (11018).</title>
        <authorList>
            <person name="Yasawong M."/>
            <person name="Teshima H."/>
            <person name="Lapidus A."/>
            <person name="Nolan M."/>
            <person name="Lucas S."/>
            <person name="Glavina Del Rio T."/>
            <person name="Tice H."/>
            <person name="Cheng J."/>
            <person name="Bruce D."/>
            <person name="Detter C."/>
            <person name="Tapia R."/>
            <person name="Han C."/>
            <person name="Goodwin L."/>
            <person name="Pitluck S."/>
            <person name="Liolios K."/>
            <person name="Ivanova N."/>
            <person name="Mavromatis K."/>
            <person name="Mikhailova N."/>
            <person name="Pati A."/>
            <person name="Chen A."/>
            <person name="Palaniappan K."/>
            <person name="Land M."/>
            <person name="Hauser L."/>
            <person name="Chang Y."/>
            <person name="Jeffries C."/>
            <person name="Rohde M."/>
            <person name="Sikorski J."/>
            <person name="Pukall R."/>
            <person name="Goker M."/>
            <person name="Woyke T."/>
            <person name="Bristow J."/>
            <person name="Eisen J."/>
            <person name="Markowitz V."/>
            <person name="Hugenholtz P."/>
            <person name="Kyrpides N."/>
            <person name="Klenk H."/>
        </authorList>
    </citation>
    <scope>NUCLEOTIDE SEQUENCE [LARGE SCALE GENOMIC DNA]</scope>
    <source>
        <strain evidence="14">ATCC 9345 / DSM 20595 / CCUG 17215 / LMG 16163 / NBRC 15585 / NCTC 8452 / 11018</strain>
    </source>
</reference>
<evidence type="ECO:0000256" key="8">
    <source>
        <dbReference type="ARBA" id="ARBA00022741"/>
    </source>
</evidence>
<name>D7BMG4_ARCHD</name>
<dbReference type="Gene3D" id="3.90.870.10">
    <property type="entry name" value="DHBP synthase"/>
    <property type="match status" value="1"/>
</dbReference>
<keyword evidence="6" id="KW-0819">tRNA processing</keyword>
<dbReference type="InterPro" id="IPR017945">
    <property type="entry name" value="DHBP_synth_RibB-like_a/b_dom"/>
</dbReference>
<dbReference type="PROSITE" id="PS51163">
    <property type="entry name" value="YRDC"/>
    <property type="match status" value="1"/>
</dbReference>
<dbReference type="OrthoDB" id="9814580at2"/>
<dbReference type="STRING" id="644284.Arch_0358"/>
<evidence type="ECO:0000256" key="3">
    <source>
        <dbReference type="ARBA" id="ARBA00012584"/>
    </source>
</evidence>
<dbReference type="GO" id="GO:0005737">
    <property type="term" value="C:cytoplasm"/>
    <property type="evidence" value="ECO:0007669"/>
    <property type="project" value="UniProtKB-SubCell"/>
</dbReference>
<dbReference type="NCBIfam" id="TIGR00057">
    <property type="entry name" value="L-threonylcarbamoyladenylate synthase"/>
    <property type="match status" value="1"/>
</dbReference>
<dbReference type="InterPro" id="IPR050156">
    <property type="entry name" value="TC-AMP_synthase_SUA5"/>
</dbReference>
<dbReference type="Pfam" id="PF01300">
    <property type="entry name" value="Sua5_yciO_yrdC"/>
    <property type="match status" value="1"/>
</dbReference>
<accession>D7BMG4</accession>
<evidence type="ECO:0000256" key="4">
    <source>
        <dbReference type="ARBA" id="ARBA00022490"/>
    </source>
</evidence>
<dbReference type="GO" id="GO:0005524">
    <property type="term" value="F:ATP binding"/>
    <property type="evidence" value="ECO:0007669"/>
    <property type="project" value="UniProtKB-KW"/>
</dbReference>
<dbReference type="InterPro" id="IPR006070">
    <property type="entry name" value="Sua5-like_dom"/>
</dbReference>
<evidence type="ECO:0000313" key="14">
    <source>
        <dbReference type="Proteomes" id="UP000000376"/>
    </source>
</evidence>
<comment type="subcellular location">
    <subcellularLocation>
        <location evidence="1">Cytoplasm</location>
    </subcellularLocation>
</comment>
<dbReference type="PANTHER" id="PTHR17490:SF16">
    <property type="entry name" value="THREONYLCARBAMOYL-AMP SYNTHASE"/>
    <property type="match status" value="1"/>
</dbReference>
<keyword evidence="14" id="KW-1185">Reference proteome</keyword>
<evidence type="ECO:0000256" key="10">
    <source>
        <dbReference type="ARBA" id="ARBA00029774"/>
    </source>
</evidence>
<keyword evidence="7" id="KW-0548">Nucleotidyltransferase</keyword>
<dbReference type="SUPFAM" id="SSF55821">
    <property type="entry name" value="YrdC/RibB"/>
    <property type="match status" value="1"/>
</dbReference>
<evidence type="ECO:0000256" key="6">
    <source>
        <dbReference type="ARBA" id="ARBA00022694"/>
    </source>
</evidence>
<evidence type="ECO:0000256" key="1">
    <source>
        <dbReference type="ARBA" id="ARBA00004496"/>
    </source>
</evidence>
<dbReference type="EMBL" id="CP002045">
    <property type="protein sequence ID" value="ADH92113.1"/>
    <property type="molecule type" value="Genomic_DNA"/>
</dbReference>
<dbReference type="GO" id="GO:0000049">
    <property type="term" value="F:tRNA binding"/>
    <property type="evidence" value="ECO:0007669"/>
    <property type="project" value="TreeGrafter"/>
</dbReference>
<dbReference type="GO" id="GO:0061710">
    <property type="term" value="F:L-threonylcarbamoyladenylate synthase"/>
    <property type="evidence" value="ECO:0007669"/>
    <property type="project" value="UniProtKB-EC"/>
</dbReference>
<evidence type="ECO:0000256" key="2">
    <source>
        <dbReference type="ARBA" id="ARBA00007663"/>
    </source>
</evidence>
<keyword evidence="9" id="KW-0067">ATP-binding</keyword>
<dbReference type="Proteomes" id="UP000000376">
    <property type="component" value="Chromosome"/>
</dbReference>
<dbReference type="GO" id="GO:0008033">
    <property type="term" value="P:tRNA processing"/>
    <property type="evidence" value="ECO:0007669"/>
    <property type="project" value="UniProtKB-KW"/>
</dbReference>
<dbReference type="EC" id="2.7.7.87" evidence="3"/>
<keyword evidence="4" id="KW-0963">Cytoplasm</keyword>
<protein>
    <recommendedName>
        <fullName evidence="10">L-threonylcarbamoyladenylate synthase</fullName>
        <ecNumber evidence="3">2.7.7.87</ecNumber>
    </recommendedName>
    <alternativeName>
        <fullName evidence="10">L-threonylcarbamoyladenylate synthase</fullName>
    </alternativeName>
</protein>
<evidence type="ECO:0000256" key="9">
    <source>
        <dbReference type="ARBA" id="ARBA00022840"/>
    </source>
</evidence>
<sequence length="215" mass="22462">MVVVSSTDTQARTAVQKAVRAGKVVCLPTDTVYGVGADPFSYDAVTALLAAKSRTRAMPPPVLVASIEQAESLAETVPASARALMEEFWPGALTIILPARETLGWDLGETFGTVALRMPDDSATRDFLAHIGPLAVTSANKTGQPPATTIADAETQLGESVAVYVDGGTSPGGVPSSIVRWHPATDTYDVVRLGALSIADLSRIVRIEESAEDNA</sequence>
<dbReference type="HOGENOM" id="CLU_031397_3_1_11"/>
<evidence type="ECO:0000256" key="5">
    <source>
        <dbReference type="ARBA" id="ARBA00022679"/>
    </source>
</evidence>
<evidence type="ECO:0000313" key="13">
    <source>
        <dbReference type="EMBL" id="ADH92113.1"/>
    </source>
</evidence>
<dbReference type="RefSeq" id="WP_013169611.1">
    <property type="nucleotide sequence ID" value="NC_014218.1"/>
</dbReference>
<organism evidence="13 14">
    <name type="scientific">Arcanobacterium haemolyticum (strain ATCC 9345 / DSM 20595 / CCM 5947 / CCUG 17215 / LMG 16163 / NBRC 15585 / NCTC 8452 / 11018)</name>
    <dbReference type="NCBI Taxonomy" id="644284"/>
    <lineage>
        <taxon>Bacteria</taxon>
        <taxon>Bacillati</taxon>
        <taxon>Actinomycetota</taxon>
        <taxon>Actinomycetes</taxon>
        <taxon>Actinomycetales</taxon>
        <taxon>Actinomycetaceae</taxon>
        <taxon>Arcanobacterium</taxon>
    </lineage>
</organism>
<comment type="catalytic activity">
    <reaction evidence="11">
        <text>L-threonine + hydrogencarbonate + ATP = L-threonylcarbamoyladenylate + diphosphate + H2O</text>
        <dbReference type="Rhea" id="RHEA:36407"/>
        <dbReference type="ChEBI" id="CHEBI:15377"/>
        <dbReference type="ChEBI" id="CHEBI:17544"/>
        <dbReference type="ChEBI" id="CHEBI:30616"/>
        <dbReference type="ChEBI" id="CHEBI:33019"/>
        <dbReference type="ChEBI" id="CHEBI:57926"/>
        <dbReference type="ChEBI" id="CHEBI:73682"/>
        <dbReference type="EC" id="2.7.7.87"/>
    </reaction>
</comment>
<keyword evidence="8" id="KW-0547">Nucleotide-binding</keyword>
<proteinExistence type="inferred from homology"/>
<dbReference type="GO" id="GO:0003725">
    <property type="term" value="F:double-stranded RNA binding"/>
    <property type="evidence" value="ECO:0007669"/>
    <property type="project" value="InterPro"/>
</dbReference>